<protein>
    <submittedName>
        <fullName evidence="1">Uncharacterized protein</fullName>
    </submittedName>
</protein>
<evidence type="ECO:0000313" key="2">
    <source>
        <dbReference type="Proteomes" id="UP000026999"/>
    </source>
</evidence>
<reference evidence="1 2" key="1">
    <citation type="journal article" date="2014" name="Genome Announc.">
        <title>Complete Genome Sequence of a Staphylococcus epidermidis Bacteriophage Isolated from the Anterior Nares of Humans.</title>
        <authorList>
            <person name="Aswani V.H."/>
            <person name="Tremblay D.M."/>
            <person name="Moineau S."/>
            <person name="Shukla S.K."/>
        </authorList>
    </citation>
    <scope>NUCLEOTIDE SEQUENCE [LARGE SCALE GENOMIC DNA]</scope>
</reference>
<dbReference type="OrthoDB" id="41331at10239"/>
<dbReference type="EMBL" id="KJ804259">
    <property type="protein sequence ID" value="AIA64102.1"/>
    <property type="molecule type" value="Genomic_DNA"/>
</dbReference>
<gene>
    <name evidence="1" type="ORF">PHAGE6E_76</name>
</gene>
<dbReference type="KEGG" id="vg:19685818"/>
<accession>A0A060AKJ1</accession>
<dbReference type="RefSeq" id="YP_009042581.1">
    <property type="nucleotide sequence ID" value="NC_024355.1"/>
</dbReference>
<proteinExistence type="predicted"/>
<organism evidence="1 2">
    <name type="scientific">Staphylococcus phage 6ec</name>
    <dbReference type="NCBI Taxonomy" id="1500386"/>
    <lineage>
        <taxon>Viruses</taxon>
        <taxon>Duplodnaviria</taxon>
        <taxon>Heunggongvirae</taxon>
        <taxon>Uroviricota</taxon>
        <taxon>Caudoviricetes</taxon>
        <taxon>Sextaecvirus</taxon>
        <taxon>Sextaecvirus sextaec</taxon>
    </lineage>
</organism>
<name>A0A060AKJ1_9CAUD</name>
<keyword evidence="2" id="KW-1185">Reference proteome</keyword>
<dbReference type="Proteomes" id="UP000026999">
    <property type="component" value="Segment"/>
</dbReference>
<sequence>MDFNILDLAQYIKTHGSSKTQSNDKIYSLRDGYEIRYIENDIISTLVFVKNNTWTTYIDLTTDFSIDIANARIYKSDNVFDLIDVYYEEYVNEKQKKRNESIEKQNKIEEFLKK</sequence>
<dbReference type="GeneID" id="19685818"/>
<evidence type="ECO:0000313" key="1">
    <source>
        <dbReference type="EMBL" id="AIA64102.1"/>
    </source>
</evidence>